<dbReference type="InterPro" id="IPR001171">
    <property type="entry name" value="ERG24_DHCR-like"/>
</dbReference>
<dbReference type="Pfam" id="PF01222">
    <property type="entry name" value="ERG4_ERG24"/>
    <property type="match status" value="1"/>
</dbReference>
<keyword evidence="5 6" id="KW-0472">Membrane</keyword>
<reference evidence="7" key="1">
    <citation type="submission" date="2023-06" db="EMBL/GenBank/DDBJ databases">
        <authorList>
            <consortium name="Lawrence Berkeley National Laboratory"/>
            <person name="Ahrendt S."/>
            <person name="Sahu N."/>
            <person name="Indic B."/>
            <person name="Wong-Bajracharya J."/>
            <person name="Merenyi Z."/>
            <person name="Ke H.-M."/>
            <person name="Monk M."/>
            <person name="Kocsube S."/>
            <person name="Drula E."/>
            <person name="Lipzen A."/>
            <person name="Balint B."/>
            <person name="Henrissat B."/>
            <person name="Andreopoulos B."/>
            <person name="Martin F.M."/>
            <person name="Harder C.B."/>
            <person name="Rigling D."/>
            <person name="Ford K.L."/>
            <person name="Foster G.D."/>
            <person name="Pangilinan J."/>
            <person name="Papanicolaou A."/>
            <person name="Barry K."/>
            <person name="LaButti K."/>
            <person name="Viragh M."/>
            <person name="Koriabine M."/>
            <person name="Yan M."/>
            <person name="Riley R."/>
            <person name="Champramary S."/>
            <person name="Plett K.L."/>
            <person name="Tsai I.J."/>
            <person name="Slot J."/>
            <person name="Sipos G."/>
            <person name="Plett J."/>
            <person name="Nagy L.G."/>
            <person name="Grigoriev I.V."/>
        </authorList>
    </citation>
    <scope>NUCLEOTIDE SEQUENCE</scope>
    <source>
        <strain evidence="7">FPL87.14</strain>
    </source>
</reference>
<evidence type="ECO:0000256" key="4">
    <source>
        <dbReference type="ARBA" id="ARBA00022989"/>
    </source>
</evidence>
<accession>A0AA39JWI8</accession>
<organism evidence="7 8">
    <name type="scientific">Armillaria borealis</name>
    <dbReference type="NCBI Taxonomy" id="47425"/>
    <lineage>
        <taxon>Eukaryota</taxon>
        <taxon>Fungi</taxon>
        <taxon>Dikarya</taxon>
        <taxon>Basidiomycota</taxon>
        <taxon>Agaricomycotina</taxon>
        <taxon>Agaricomycetes</taxon>
        <taxon>Agaricomycetidae</taxon>
        <taxon>Agaricales</taxon>
        <taxon>Marasmiineae</taxon>
        <taxon>Physalacriaceae</taxon>
        <taxon>Armillaria</taxon>
    </lineage>
</organism>
<keyword evidence="8" id="KW-1185">Reference proteome</keyword>
<evidence type="ECO:0000313" key="8">
    <source>
        <dbReference type="Proteomes" id="UP001175226"/>
    </source>
</evidence>
<dbReference type="GO" id="GO:0050613">
    <property type="term" value="F:Delta14-sterol reductase activity"/>
    <property type="evidence" value="ECO:0007669"/>
    <property type="project" value="TreeGrafter"/>
</dbReference>
<keyword evidence="4 6" id="KW-1133">Transmembrane helix</keyword>
<dbReference type="EMBL" id="JAUEPT010000007">
    <property type="protein sequence ID" value="KAK0450231.1"/>
    <property type="molecule type" value="Genomic_DNA"/>
</dbReference>
<dbReference type="PANTHER" id="PTHR21257">
    <property type="entry name" value="DELTA(14)-STEROL REDUCTASE"/>
    <property type="match status" value="1"/>
</dbReference>
<comment type="similarity">
    <text evidence="2">Belongs to the ERG4/ERG24 family.</text>
</comment>
<feature type="transmembrane region" description="Helical" evidence="6">
    <location>
        <begin position="38"/>
        <end position="57"/>
    </location>
</feature>
<dbReference type="GO" id="GO:0005789">
    <property type="term" value="C:endoplasmic reticulum membrane"/>
    <property type="evidence" value="ECO:0007669"/>
    <property type="project" value="TreeGrafter"/>
</dbReference>
<evidence type="ECO:0000256" key="2">
    <source>
        <dbReference type="ARBA" id="ARBA00005402"/>
    </source>
</evidence>
<evidence type="ECO:0000256" key="1">
    <source>
        <dbReference type="ARBA" id="ARBA00004141"/>
    </source>
</evidence>
<dbReference type="PANTHER" id="PTHR21257:SF52">
    <property type="entry name" value="DELTA(14)-STEROL REDUCTASE TM7SF2"/>
    <property type="match status" value="1"/>
</dbReference>
<evidence type="ECO:0000256" key="5">
    <source>
        <dbReference type="ARBA" id="ARBA00023136"/>
    </source>
</evidence>
<dbReference type="AlphaFoldDB" id="A0AA39JWI8"/>
<evidence type="ECO:0000256" key="3">
    <source>
        <dbReference type="ARBA" id="ARBA00022692"/>
    </source>
</evidence>
<sequence>MDIIAHGFGFMLSVGNLAWVPFTYSLQARYFAFNPLELGPLLTAVVFLVNATGYYIFRVAEKNDFRSGKNPKNLKYFTTASGFKLLTSEWWGRY</sequence>
<feature type="transmembrane region" description="Helical" evidence="6">
    <location>
        <begin position="7"/>
        <end position="26"/>
    </location>
</feature>
<comment type="subcellular location">
    <subcellularLocation>
        <location evidence="1">Membrane</location>
        <topology evidence="1">Multi-pass membrane protein</topology>
    </subcellularLocation>
</comment>
<gene>
    <name evidence="7" type="ORF">EV421DRAFT_2032353</name>
</gene>
<evidence type="ECO:0000313" key="7">
    <source>
        <dbReference type="EMBL" id="KAK0450231.1"/>
    </source>
</evidence>
<keyword evidence="3 6" id="KW-0812">Transmembrane</keyword>
<evidence type="ECO:0000256" key="6">
    <source>
        <dbReference type="SAM" id="Phobius"/>
    </source>
</evidence>
<proteinExistence type="inferred from homology"/>
<comment type="caution">
    <text evidence="7">The sequence shown here is derived from an EMBL/GenBank/DDBJ whole genome shotgun (WGS) entry which is preliminary data.</text>
</comment>
<protein>
    <submittedName>
        <fullName evidence="7">Ergosterol biosynthesis ERG4/ERG24</fullName>
    </submittedName>
</protein>
<name>A0AA39JWI8_9AGAR</name>
<dbReference type="GO" id="GO:0006696">
    <property type="term" value="P:ergosterol biosynthetic process"/>
    <property type="evidence" value="ECO:0007669"/>
    <property type="project" value="TreeGrafter"/>
</dbReference>
<dbReference type="Proteomes" id="UP001175226">
    <property type="component" value="Unassembled WGS sequence"/>
</dbReference>